<feature type="domain" description="CUB" evidence="4">
    <location>
        <begin position="192"/>
        <end position="246"/>
    </location>
</feature>
<organism evidence="5 6">
    <name type="scientific">Ladona fulva</name>
    <name type="common">Scarce chaser dragonfly</name>
    <name type="synonym">Libellula fulva</name>
    <dbReference type="NCBI Taxonomy" id="123851"/>
    <lineage>
        <taxon>Eukaryota</taxon>
        <taxon>Metazoa</taxon>
        <taxon>Ecdysozoa</taxon>
        <taxon>Arthropoda</taxon>
        <taxon>Hexapoda</taxon>
        <taxon>Insecta</taxon>
        <taxon>Pterygota</taxon>
        <taxon>Palaeoptera</taxon>
        <taxon>Odonata</taxon>
        <taxon>Epiprocta</taxon>
        <taxon>Anisoptera</taxon>
        <taxon>Libelluloidea</taxon>
        <taxon>Libellulidae</taxon>
        <taxon>Ladona</taxon>
    </lineage>
</organism>
<dbReference type="Pfam" id="PF00431">
    <property type="entry name" value="CUB"/>
    <property type="match status" value="1"/>
</dbReference>
<evidence type="ECO:0000259" key="4">
    <source>
        <dbReference type="PROSITE" id="PS01180"/>
    </source>
</evidence>
<evidence type="ECO:0000313" key="6">
    <source>
        <dbReference type="Proteomes" id="UP000792457"/>
    </source>
</evidence>
<keyword evidence="1" id="KW-1015">Disulfide bond</keyword>
<dbReference type="PANTHER" id="PTHR24255">
    <property type="entry name" value="COMPLEMENT COMPONENT 1, S SUBCOMPONENT-RELATED"/>
    <property type="match status" value="1"/>
</dbReference>
<sequence length="246" mass="26547">MYSIKEGSLWIASIPRTDWFPGWASHGHYNRQPNDDGLSGQDCVELRRAYQLPAAPPPASYAHRLPKFPPRTRSTWPTPPLRKPLGEGVPPNRLSATYAWNDRDCSAGNYYVCEREVPSLSGGGTKGKGIGGGRESQSPGAEEEDAGGDEEGEDTSPGIGGRNHNCNRKIRLGGVEKKVSSRAEEGKGSSEVAEVLIASSSTAIVTSPNFPAPYPDDVHCDTLVTAPSGFRLLLEFEELVLEDEPT</sequence>
<reference evidence="5" key="1">
    <citation type="submission" date="2013-04" db="EMBL/GenBank/DDBJ databases">
        <authorList>
            <person name="Qu J."/>
            <person name="Murali S.C."/>
            <person name="Bandaranaike D."/>
            <person name="Bellair M."/>
            <person name="Blankenburg K."/>
            <person name="Chao H."/>
            <person name="Dinh H."/>
            <person name="Doddapaneni H."/>
            <person name="Downs B."/>
            <person name="Dugan-Rocha S."/>
            <person name="Elkadiri S."/>
            <person name="Gnanaolivu R.D."/>
            <person name="Hernandez B."/>
            <person name="Javaid M."/>
            <person name="Jayaseelan J.C."/>
            <person name="Lee S."/>
            <person name="Li M."/>
            <person name="Ming W."/>
            <person name="Munidasa M."/>
            <person name="Muniz J."/>
            <person name="Nguyen L."/>
            <person name="Ongeri F."/>
            <person name="Osuji N."/>
            <person name="Pu L.-L."/>
            <person name="Puazo M."/>
            <person name="Qu C."/>
            <person name="Quiroz J."/>
            <person name="Raj R."/>
            <person name="Weissenberger G."/>
            <person name="Xin Y."/>
            <person name="Zou X."/>
            <person name="Han Y."/>
            <person name="Richards S."/>
            <person name="Worley K."/>
            <person name="Muzny D."/>
            <person name="Gibbs R."/>
        </authorList>
    </citation>
    <scope>NUCLEOTIDE SEQUENCE</scope>
    <source>
        <strain evidence="5">Sampled in the wild</strain>
    </source>
</reference>
<keyword evidence="6" id="KW-1185">Reference proteome</keyword>
<dbReference type="OrthoDB" id="418245at2759"/>
<dbReference type="GO" id="GO:0005615">
    <property type="term" value="C:extracellular space"/>
    <property type="evidence" value="ECO:0007669"/>
    <property type="project" value="TreeGrafter"/>
</dbReference>
<evidence type="ECO:0000256" key="3">
    <source>
        <dbReference type="SAM" id="MobiDB-lite"/>
    </source>
</evidence>
<dbReference type="PANTHER" id="PTHR24255:SF31">
    <property type="entry name" value="CUBILIN-LIKE PROTEIN"/>
    <property type="match status" value="1"/>
</dbReference>
<evidence type="ECO:0000313" key="5">
    <source>
        <dbReference type="EMBL" id="KAG8239952.1"/>
    </source>
</evidence>
<dbReference type="InterPro" id="IPR000859">
    <property type="entry name" value="CUB_dom"/>
</dbReference>
<dbReference type="EMBL" id="KZ310423">
    <property type="protein sequence ID" value="KAG8239952.1"/>
    <property type="molecule type" value="Genomic_DNA"/>
</dbReference>
<dbReference type="AlphaFoldDB" id="A0A8K0KSC2"/>
<evidence type="ECO:0000256" key="1">
    <source>
        <dbReference type="ARBA" id="ARBA00023157"/>
    </source>
</evidence>
<proteinExistence type="predicted"/>
<dbReference type="InterPro" id="IPR035914">
    <property type="entry name" value="Sperma_CUB_dom_sf"/>
</dbReference>
<evidence type="ECO:0000256" key="2">
    <source>
        <dbReference type="PROSITE-ProRule" id="PRU00059"/>
    </source>
</evidence>
<comment type="caution">
    <text evidence="2">Lacks conserved residue(s) required for the propagation of feature annotation.</text>
</comment>
<feature type="compositionally biased region" description="Acidic residues" evidence="3">
    <location>
        <begin position="141"/>
        <end position="154"/>
    </location>
</feature>
<feature type="region of interest" description="Disordered" evidence="3">
    <location>
        <begin position="121"/>
        <end position="167"/>
    </location>
</feature>
<comment type="caution">
    <text evidence="5">The sequence shown here is derived from an EMBL/GenBank/DDBJ whole genome shotgun (WGS) entry which is preliminary data.</text>
</comment>
<dbReference type="Proteomes" id="UP000792457">
    <property type="component" value="Unassembled WGS sequence"/>
</dbReference>
<accession>A0A8K0KSC2</accession>
<dbReference type="SUPFAM" id="SSF49854">
    <property type="entry name" value="Spermadhesin, CUB domain"/>
    <property type="match status" value="1"/>
</dbReference>
<name>A0A8K0KSC2_LADFU</name>
<feature type="region of interest" description="Disordered" evidence="3">
    <location>
        <begin position="55"/>
        <end position="89"/>
    </location>
</feature>
<dbReference type="PROSITE" id="PS01180">
    <property type="entry name" value="CUB"/>
    <property type="match status" value="1"/>
</dbReference>
<reference evidence="5" key="2">
    <citation type="submission" date="2017-10" db="EMBL/GenBank/DDBJ databases">
        <title>Ladona fulva Genome sequencing and assembly.</title>
        <authorList>
            <person name="Murali S."/>
            <person name="Richards S."/>
            <person name="Bandaranaike D."/>
            <person name="Bellair M."/>
            <person name="Blankenburg K."/>
            <person name="Chao H."/>
            <person name="Dinh H."/>
            <person name="Doddapaneni H."/>
            <person name="Dugan-Rocha S."/>
            <person name="Elkadiri S."/>
            <person name="Gnanaolivu R."/>
            <person name="Hernandez B."/>
            <person name="Skinner E."/>
            <person name="Javaid M."/>
            <person name="Lee S."/>
            <person name="Li M."/>
            <person name="Ming W."/>
            <person name="Munidasa M."/>
            <person name="Muniz J."/>
            <person name="Nguyen L."/>
            <person name="Hughes D."/>
            <person name="Osuji N."/>
            <person name="Pu L.-L."/>
            <person name="Puazo M."/>
            <person name="Qu C."/>
            <person name="Quiroz J."/>
            <person name="Raj R."/>
            <person name="Weissenberger G."/>
            <person name="Xin Y."/>
            <person name="Zou X."/>
            <person name="Han Y."/>
            <person name="Worley K."/>
            <person name="Muzny D."/>
            <person name="Gibbs R."/>
        </authorList>
    </citation>
    <scope>NUCLEOTIDE SEQUENCE</scope>
    <source>
        <strain evidence="5">Sampled in the wild</strain>
    </source>
</reference>
<feature type="compositionally biased region" description="Gly residues" evidence="3">
    <location>
        <begin position="121"/>
        <end position="134"/>
    </location>
</feature>
<dbReference type="Gene3D" id="2.60.120.290">
    <property type="entry name" value="Spermadhesin, CUB domain"/>
    <property type="match status" value="1"/>
</dbReference>
<dbReference type="GO" id="GO:0004252">
    <property type="term" value="F:serine-type endopeptidase activity"/>
    <property type="evidence" value="ECO:0007669"/>
    <property type="project" value="TreeGrafter"/>
</dbReference>
<gene>
    <name evidence="5" type="ORF">J437_LFUL017198</name>
</gene>
<protein>
    <recommendedName>
        <fullName evidence="4">CUB domain-containing protein</fullName>
    </recommendedName>
</protein>